<accession>A0A804QBZ2</accession>
<reference evidence="2" key="2">
    <citation type="submission" date="2019-07" db="EMBL/GenBank/DDBJ databases">
        <authorList>
            <person name="Seetharam A."/>
            <person name="Woodhouse M."/>
            <person name="Cannon E."/>
        </authorList>
    </citation>
    <scope>NUCLEOTIDE SEQUENCE [LARGE SCALE GENOMIC DNA]</scope>
    <source>
        <strain evidence="2">cv. B73</strain>
    </source>
</reference>
<evidence type="ECO:0000256" key="1">
    <source>
        <dbReference type="SAM" id="MobiDB-lite"/>
    </source>
</evidence>
<name>A0A804QBZ2_MAIZE</name>
<organism evidence="2 3">
    <name type="scientific">Zea mays</name>
    <name type="common">Maize</name>
    <dbReference type="NCBI Taxonomy" id="4577"/>
    <lineage>
        <taxon>Eukaryota</taxon>
        <taxon>Viridiplantae</taxon>
        <taxon>Streptophyta</taxon>
        <taxon>Embryophyta</taxon>
        <taxon>Tracheophyta</taxon>
        <taxon>Spermatophyta</taxon>
        <taxon>Magnoliopsida</taxon>
        <taxon>Liliopsida</taxon>
        <taxon>Poales</taxon>
        <taxon>Poaceae</taxon>
        <taxon>PACMAD clade</taxon>
        <taxon>Panicoideae</taxon>
        <taxon>Andropogonodae</taxon>
        <taxon>Andropogoneae</taxon>
        <taxon>Tripsacinae</taxon>
        <taxon>Zea</taxon>
    </lineage>
</organism>
<feature type="compositionally biased region" description="Basic and acidic residues" evidence="1">
    <location>
        <begin position="185"/>
        <end position="197"/>
    </location>
</feature>
<protein>
    <submittedName>
        <fullName evidence="2">Uncharacterized protein</fullName>
    </submittedName>
</protein>
<evidence type="ECO:0000313" key="2">
    <source>
        <dbReference type="EnsemblPlants" id="Zm00001eb316820_P001"/>
    </source>
</evidence>
<feature type="region of interest" description="Disordered" evidence="1">
    <location>
        <begin position="151"/>
        <end position="282"/>
    </location>
</feature>
<dbReference type="AlphaFoldDB" id="A0A804QBZ2"/>
<feature type="compositionally biased region" description="Polar residues" evidence="1">
    <location>
        <begin position="266"/>
        <end position="282"/>
    </location>
</feature>
<dbReference type="Gramene" id="Zm00001eb316820_T001">
    <property type="protein sequence ID" value="Zm00001eb316820_P001"/>
    <property type="gene ID" value="Zm00001eb316820"/>
</dbReference>
<evidence type="ECO:0000313" key="3">
    <source>
        <dbReference type="Proteomes" id="UP000007305"/>
    </source>
</evidence>
<dbReference type="EnsemblPlants" id="Zm00001eb316820_T001">
    <property type="protein sequence ID" value="Zm00001eb316820_P001"/>
    <property type="gene ID" value="Zm00001eb316820"/>
</dbReference>
<reference evidence="3" key="1">
    <citation type="submission" date="2015-12" db="EMBL/GenBank/DDBJ databases">
        <title>Update maize B73 reference genome by single molecule sequencing technologies.</title>
        <authorList>
            <consortium name="Maize Genome Sequencing Project"/>
            <person name="Ware D."/>
        </authorList>
    </citation>
    <scope>NUCLEOTIDE SEQUENCE [LARGE SCALE GENOMIC DNA]</scope>
    <source>
        <strain evidence="3">cv. B73</strain>
    </source>
</reference>
<reference evidence="2" key="3">
    <citation type="submission" date="2021-05" db="UniProtKB">
        <authorList>
            <consortium name="EnsemblPlants"/>
        </authorList>
    </citation>
    <scope>IDENTIFICATION</scope>
    <source>
        <strain evidence="2">cv. B73</strain>
    </source>
</reference>
<feature type="compositionally biased region" description="Basic and acidic residues" evidence="1">
    <location>
        <begin position="232"/>
        <end position="247"/>
    </location>
</feature>
<sequence>MVLSAFSSSNCLFISENTSPSAAGGASFFLFLSVSDCEGTLGVCSMVILFITSSGSLLMARLPALRPYPSSASAALISGGTRSPHWNRRLALLHSGSTLLVVSRILDSSAPTPPPPVPAAAATFAANPFPEKENPLPCALRSWSSPLVTRSDILTDSGGRVDAGGGGGGERTELATAKSPIRGLKTSEKAGGFEEVRLNSAARAKGARTGDPSGPSPVRMERAKGWSGSLGRYERRSAGPEVKAVERSKRRSLASPPATRPEKKGSPSTPTGTLARSSGRSSSRNLIDAFMAGRWAARFTLLDLDTGFAGLGRFGGGGDFKCGGEGIGERRLLARGDGGGRAGI</sequence>
<proteinExistence type="predicted"/>
<dbReference type="Proteomes" id="UP000007305">
    <property type="component" value="Chromosome 7"/>
</dbReference>
<dbReference type="InParanoid" id="A0A804QBZ2"/>
<keyword evidence="3" id="KW-1185">Reference proteome</keyword>